<accession>A0A640S157</accession>
<dbReference type="AlphaFoldDB" id="A0A640S157"/>
<gene>
    <name evidence="2" type="ORF">Scani_14210</name>
</gene>
<protein>
    <submittedName>
        <fullName evidence="2">Uncharacterized protein</fullName>
    </submittedName>
</protein>
<evidence type="ECO:0000256" key="1">
    <source>
        <dbReference type="SAM" id="MobiDB-lite"/>
    </source>
</evidence>
<reference evidence="2 3" key="1">
    <citation type="submission" date="2019-12" db="EMBL/GenBank/DDBJ databases">
        <title>Whole genome shotgun sequence of Streptomyces caniferus NBRC 15389.</title>
        <authorList>
            <person name="Ichikawa N."/>
            <person name="Kimura A."/>
            <person name="Kitahashi Y."/>
            <person name="Komaki H."/>
            <person name="Tamura T."/>
        </authorList>
    </citation>
    <scope>NUCLEOTIDE SEQUENCE [LARGE SCALE GENOMIC DNA]</scope>
    <source>
        <strain evidence="2 3">NBRC 15389</strain>
    </source>
</reference>
<name>A0A640S157_9ACTN</name>
<dbReference type="Proteomes" id="UP000435837">
    <property type="component" value="Unassembled WGS sequence"/>
</dbReference>
<feature type="region of interest" description="Disordered" evidence="1">
    <location>
        <begin position="88"/>
        <end position="108"/>
    </location>
</feature>
<dbReference type="EMBL" id="BLIN01000002">
    <property type="protein sequence ID" value="GFE05153.1"/>
    <property type="molecule type" value="Genomic_DNA"/>
</dbReference>
<feature type="compositionally biased region" description="Basic and acidic residues" evidence="1">
    <location>
        <begin position="98"/>
        <end position="108"/>
    </location>
</feature>
<comment type="caution">
    <text evidence="2">The sequence shown here is derived from an EMBL/GenBank/DDBJ whole genome shotgun (WGS) entry which is preliminary data.</text>
</comment>
<sequence>MSRTGAVRAPSAPAFAAGGALRTVPGFARSGHPARRLNRHVRYRPAAARRQLVGYKGELCPRWPGRTSNIQLVAGGGRIGALTYEKRWPQPSHAPQRIRTDARRIPHT</sequence>
<organism evidence="2 3">
    <name type="scientific">Streptomyces caniferus</name>
    <dbReference type="NCBI Taxonomy" id="285557"/>
    <lineage>
        <taxon>Bacteria</taxon>
        <taxon>Bacillati</taxon>
        <taxon>Actinomycetota</taxon>
        <taxon>Actinomycetes</taxon>
        <taxon>Kitasatosporales</taxon>
        <taxon>Streptomycetaceae</taxon>
        <taxon>Streptomyces</taxon>
    </lineage>
</organism>
<evidence type="ECO:0000313" key="2">
    <source>
        <dbReference type="EMBL" id="GFE05153.1"/>
    </source>
</evidence>
<evidence type="ECO:0000313" key="3">
    <source>
        <dbReference type="Proteomes" id="UP000435837"/>
    </source>
</evidence>
<proteinExistence type="predicted"/>